<proteinExistence type="inferred from homology"/>
<gene>
    <name evidence="8" type="ORF">IF651_06260</name>
</gene>
<dbReference type="PANTHER" id="PTHR47756">
    <property type="entry name" value="BLL6612 PROTEIN-RELATED"/>
    <property type="match status" value="1"/>
</dbReference>
<dbReference type="InterPro" id="IPR036388">
    <property type="entry name" value="WH-like_DNA-bd_sf"/>
</dbReference>
<dbReference type="Pfam" id="PF08281">
    <property type="entry name" value="Sigma70_r4_2"/>
    <property type="match status" value="1"/>
</dbReference>
<dbReference type="SUPFAM" id="SSF88659">
    <property type="entry name" value="Sigma3 and sigma4 domains of RNA polymerase sigma factors"/>
    <property type="match status" value="1"/>
</dbReference>
<dbReference type="GO" id="GO:0016987">
    <property type="term" value="F:sigma factor activity"/>
    <property type="evidence" value="ECO:0007669"/>
    <property type="project" value="UniProtKB-KW"/>
</dbReference>
<evidence type="ECO:0000313" key="8">
    <source>
        <dbReference type="EMBL" id="MBD8078662.1"/>
    </source>
</evidence>
<dbReference type="GO" id="GO:0006352">
    <property type="term" value="P:DNA-templated transcription initiation"/>
    <property type="evidence" value="ECO:0007669"/>
    <property type="project" value="InterPro"/>
</dbReference>
<feature type="domain" description="RNA polymerase sigma factor 70 region 4 type 2" evidence="6">
    <location>
        <begin position="120"/>
        <end position="170"/>
    </location>
</feature>
<evidence type="ECO:0000256" key="1">
    <source>
        <dbReference type="ARBA" id="ARBA00010641"/>
    </source>
</evidence>
<dbReference type="InterPro" id="IPR013325">
    <property type="entry name" value="RNA_pol_sigma_r2"/>
</dbReference>
<evidence type="ECO:0000259" key="5">
    <source>
        <dbReference type="Pfam" id="PF04542"/>
    </source>
</evidence>
<dbReference type="InterPro" id="IPR007627">
    <property type="entry name" value="RNA_pol_sigma70_r2"/>
</dbReference>
<evidence type="ECO:0000259" key="6">
    <source>
        <dbReference type="Pfam" id="PF08281"/>
    </source>
</evidence>
<keyword evidence="4" id="KW-0804">Transcription</keyword>
<reference evidence="8" key="1">
    <citation type="journal article" date="2018" name="Curr. Microbiol.">
        <title>Cellulosimicrobium arenosum sp. nov., Isolated from Marine Sediment Sand.</title>
        <authorList>
            <person name="Oh M."/>
            <person name="Kim J.H."/>
            <person name="Yoon J.H."/>
            <person name="Schumann P."/>
            <person name="Kim W."/>
        </authorList>
    </citation>
    <scope>NUCLEOTIDE SEQUENCE</scope>
    <source>
        <strain evidence="8">KCTC 49039</strain>
    </source>
</reference>
<comment type="caution">
    <text evidence="8">The sequence shown here is derived from an EMBL/GenBank/DDBJ whole genome shotgun (WGS) entry which is preliminary data.</text>
</comment>
<keyword evidence="9" id="KW-1185">Reference proteome</keyword>
<dbReference type="InterPro" id="IPR011990">
    <property type="entry name" value="TPR-like_helical_dom_sf"/>
</dbReference>
<dbReference type="Pfam" id="PF04542">
    <property type="entry name" value="Sigma70_r2"/>
    <property type="match status" value="1"/>
</dbReference>
<dbReference type="Gene3D" id="1.10.10.10">
    <property type="entry name" value="Winged helix-like DNA-binding domain superfamily/Winged helix DNA-binding domain"/>
    <property type="match status" value="1"/>
</dbReference>
<sequence length="425" mass="45231">MNVPAAVEDLLRDLAPQVLGVLARRTGDFGAAEDAVQEALLAAAQRWPADGVPDHPRAWLVRTAERRLVDRWRSEAARRDREVRAAREAVEARAEPLGPLGPLEPGTGGGDADDSLVLLFLCCHPVLTPASAIALTLRAVGGLTTAEIAAAFLVPEATMAQRISRAKARIAASGTRFELPTPDERDARLRSVQRVLYLIFNEGYAASAGTAPQRADLTAEAVRLARMLRGALPADPEVSGLLALLLLLDARRPARTDADGAPVPLAEQDRALWDRDLVAEGTGLLDAAIGTGAVGEYQLQAAIAALHDRASRAEDTDWPQILALYGLLETMTGNPVVTVNRALAAAMVDGPEAGLALLDAAADRLPDLHRVDAVRAHLLEMAGDVPGAVEHYRAAARRATNLAHQRDLMSRAARLTATPTREIDP</sequence>
<dbReference type="GO" id="GO:0003677">
    <property type="term" value="F:DNA binding"/>
    <property type="evidence" value="ECO:0007669"/>
    <property type="project" value="InterPro"/>
</dbReference>
<feature type="domain" description="RNA polymerase sigma-70 region 2" evidence="5">
    <location>
        <begin position="11"/>
        <end position="76"/>
    </location>
</feature>
<dbReference type="InterPro" id="IPR013324">
    <property type="entry name" value="RNA_pol_sigma_r3/r4-like"/>
</dbReference>
<accession>A0A927G846</accession>
<name>A0A927G846_9MICO</name>
<reference evidence="8" key="2">
    <citation type="submission" date="2020-09" db="EMBL/GenBank/DDBJ databases">
        <authorList>
            <person name="Yu Y."/>
        </authorList>
    </citation>
    <scope>NUCLEOTIDE SEQUENCE</scope>
    <source>
        <strain evidence="8">KCTC 49039</strain>
    </source>
</reference>
<feature type="domain" description="DUF6596" evidence="7">
    <location>
        <begin position="188"/>
        <end position="288"/>
    </location>
</feature>
<evidence type="ECO:0000256" key="2">
    <source>
        <dbReference type="ARBA" id="ARBA00023015"/>
    </source>
</evidence>
<dbReference type="SUPFAM" id="SSF48452">
    <property type="entry name" value="TPR-like"/>
    <property type="match status" value="1"/>
</dbReference>
<dbReference type="InterPro" id="IPR046531">
    <property type="entry name" value="DUF6596"/>
</dbReference>
<organism evidence="8 9">
    <name type="scientific">Cellulosimicrobium arenosum</name>
    <dbReference type="NCBI Taxonomy" id="2708133"/>
    <lineage>
        <taxon>Bacteria</taxon>
        <taxon>Bacillati</taxon>
        <taxon>Actinomycetota</taxon>
        <taxon>Actinomycetes</taxon>
        <taxon>Micrococcales</taxon>
        <taxon>Promicromonosporaceae</taxon>
        <taxon>Cellulosimicrobium</taxon>
    </lineage>
</organism>
<evidence type="ECO:0000313" key="9">
    <source>
        <dbReference type="Proteomes" id="UP000610846"/>
    </source>
</evidence>
<dbReference type="EMBL" id="JACYHB010000004">
    <property type="protein sequence ID" value="MBD8078662.1"/>
    <property type="molecule type" value="Genomic_DNA"/>
</dbReference>
<dbReference type="Gene3D" id="1.10.1740.10">
    <property type="match status" value="1"/>
</dbReference>
<dbReference type="AlphaFoldDB" id="A0A927G846"/>
<dbReference type="InterPro" id="IPR013249">
    <property type="entry name" value="RNA_pol_sigma70_r4_t2"/>
</dbReference>
<dbReference type="SUPFAM" id="SSF88946">
    <property type="entry name" value="Sigma2 domain of RNA polymerase sigma factors"/>
    <property type="match status" value="1"/>
</dbReference>
<evidence type="ECO:0000259" key="7">
    <source>
        <dbReference type="Pfam" id="PF20239"/>
    </source>
</evidence>
<protein>
    <submittedName>
        <fullName evidence="8">RNA polymerase sigma factor</fullName>
    </submittedName>
</protein>
<comment type="similarity">
    <text evidence="1">Belongs to the sigma-70 factor family. ECF subfamily.</text>
</comment>
<dbReference type="Proteomes" id="UP000610846">
    <property type="component" value="Unassembled WGS sequence"/>
</dbReference>
<keyword evidence="2" id="KW-0805">Transcription regulation</keyword>
<dbReference type="PANTHER" id="PTHR47756:SF2">
    <property type="entry name" value="BLL6612 PROTEIN"/>
    <property type="match status" value="1"/>
</dbReference>
<keyword evidence="3" id="KW-0731">Sigma factor</keyword>
<dbReference type="Pfam" id="PF20239">
    <property type="entry name" value="DUF6596"/>
    <property type="match status" value="1"/>
</dbReference>
<evidence type="ECO:0000256" key="4">
    <source>
        <dbReference type="ARBA" id="ARBA00023163"/>
    </source>
</evidence>
<evidence type="ECO:0000256" key="3">
    <source>
        <dbReference type="ARBA" id="ARBA00023082"/>
    </source>
</evidence>